<dbReference type="OrthoDB" id="7305389at2"/>
<proteinExistence type="predicted"/>
<accession>A0A2B8BER4</accession>
<dbReference type="EMBL" id="PDKW01000042">
    <property type="protein sequence ID" value="PGH56038.1"/>
    <property type="molecule type" value="Genomic_DNA"/>
</dbReference>
<organism evidence="1 2">
    <name type="scientific">Azospirillum palustre</name>
    <dbReference type="NCBI Taxonomy" id="2044885"/>
    <lineage>
        <taxon>Bacteria</taxon>
        <taxon>Pseudomonadati</taxon>
        <taxon>Pseudomonadota</taxon>
        <taxon>Alphaproteobacteria</taxon>
        <taxon>Rhodospirillales</taxon>
        <taxon>Azospirillaceae</taxon>
        <taxon>Azospirillum</taxon>
    </lineage>
</organism>
<protein>
    <submittedName>
        <fullName evidence="1">Uncharacterized protein</fullName>
    </submittedName>
</protein>
<reference evidence="2" key="1">
    <citation type="submission" date="2017-10" db="EMBL/GenBank/DDBJ databases">
        <authorList>
            <person name="Kravchenko I.K."/>
            <person name="Grouzdev D.S."/>
        </authorList>
    </citation>
    <scope>NUCLEOTIDE SEQUENCE [LARGE SCALE GENOMIC DNA]</scope>
    <source>
        <strain evidence="2">B2</strain>
    </source>
</reference>
<dbReference type="Proteomes" id="UP000225379">
    <property type="component" value="Unassembled WGS sequence"/>
</dbReference>
<evidence type="ECO:0000313" key="1">
    <source>
        <dbReference type="EMBL" id="PGH56038.1"/>
    </source>
</evidence>
<evidence type="ECO:0000313" key="2">
    <source>
        <dbReference type="Proteomes" id="UP000225379"/>
    </source>
</evidence>
<name>A0A2B8BER4_9PROT</name>
<sequence length="247" mass="26522">MAALVATVSAPYWSPPLYRLLRLQPAGLEWQARQEVETGRLARSVAELDRKVSDLSATLVRTTEQGLSANAVLANADARIRMVALLQLRATLRRPVPFDAELKAVRALGGKMEELEPLLASVEAYAANGIPVESQLRQDFATVTEAAGRTDPRPTPIKWLSNVTGWTPVAVEPEAIRPVTIAEQAQALLAEGNLPAAMAQLSAIDLGSTSPARAWMEDARARIAANQAVDRIAEMVVTAAGRMSPKS</sequence>
<dbReference type="AlphaFoldDB" id="A0A2B8BER4"/>
<comment type="caution">
    <text evidence="1">The sequence shown here is derived from an EMBL/GenBank/DDBJ whole genome shotgun (WGS) entry which is preliminary data.</text>
</comment>
<keyword evidence="2" id="KW-1185">Reference proteome</keyword>
<gene>
    <name evidence="1" type="ORF">CRT60_19880</name>
</gene>